<dbReference type="GO" id="GO:1990961">
    <property type="term" value="P:xenobiotic detoxification by transmembrane export across the plasma membrane"/>
    <property type="evidence" value="ECO:0007669"/>
    <property type="project" value="InterPro"/>
</dbReference>
<dbReference type="GO" id="GO:0019898">
    <property type="term" value="C:extrinsic component of membrane"/>
    <property type="evidence" value="ECO:0007669"/>
    <property type="project" value="InterPro"/>
</dbReference>
<comment type="similarity">
    <text evidence="2">Belongs to the membrane fusion protein (MFP) (TC 8.A.1) family.</text>
</comment>
<dbReference type="InterPro" id="IPR058624">
    <property type="entry name" value="MdtA-like_HH"/>
</dbReference>
<dbReference type="InterPro" id="IPR058627">
    <property type="entry name" value="MdtA-like_C"/>
</dbReference>
<dbReference type="Proteomes" id="UP000464787">
    <property type="component" value="Chromosome"/>
</dbReference>
<dbReference type="GO" id="GO:1990281">
    <property type="term" value="C:efflux pump complex"/>
    <property type="evidence" value="ECO:0007669"/>
    <property type="project" value="TreeGrafter"/>
</dbReference>
<dbReference type="InterPro" id="IPR058626">
    <property type="entry name" value="MdtA-like_b-barrel"/>
</dbReference>
<accession>A0A857J496</accession>
<dbReference type="PANTHER" id="PTHR30469">
    <property type="entry name" value="MULTIDRUG RESISTANCE PROTEIN MDTA"/>
    <property type="match status" value="1"/>
</dbReference>
<feature type="domain" description="Multidrug resistance protein MdtA-like C-terminal permuted SH3" evidence="14">
    <location>
        <begin position="326"/>
        <end position="386"/>
    </location>
</feature>
<evidence type="ECO:0000256" key="10">
    <source>
        <dbReference type="SAM" id="Phobius"/>
    </source>
</evidence>
<feature type="domain" description="Multidrug resistance protein MdtA-like beta-barrel" evidence="13">
    <location>
        <begin position="228"/>
        <end position="320"/>
    </location>
</feature>
<dbReference type="RefSeq" id="WP_160551389.1">
    <property type="nucleotide sequence ID" value="NZ_CP047650.1"/>
</dbReference>
<evidence type="ECO:0000313" key="16">
    <source>
        <dbReference type="Proteomes" id="UP000464787"/>
    </source>
</evidence>
<evidence type="ECO:0000313" key="15">
    <source>
        <dbReference type="EMBL" id="QHI97872.1"/>
    </source>
</evidence>
<evidence type="ECO:0000256" key="2">
    <source>
        <dbReference type="ARBA" id="ARBA00009477"/>
    </source>
</evidence>
<evidence type="ECO:0000259" key="13">
    <source>
        <dbReference type="Pfam" id="PF25944"/>
    </source>
</evidence>
<reference evidence="15 16" key="1">
    <citation type="submission" date="2020-01" db="EMBL/GenBank/DDBJ databases">
        <title>Genome sequencing of strain KACC 21265.</title>
        <authorList>
            <person name="Heo J."/>
            <person name="Kim S.-J."/>
            <person name="Kim J.-S."/>
            <person name="Hong S.-B."/>
            <person name="Kwon S.-W."/>
        </authorList>
    </citation>
    <scope>NUCLEOTIDE SEQUENCE [LARGE SCALE GENOMIC DNA]</scope>
    <source>
        <strain evidence="15 16">KACC 21265</strain>
    </source>
</reference>
<comment type="subcellular location">
    <subcellularLocation>
        <location evidence="1">Cell membrane</location>
    </subcellularLocation>
</comment>
<evidence type="ECO:0000256" key="1">
    <source>
        <dbReference type="ARBA" id="ARBA00004236"/>
    </source>
</evidence>
<keyword evidence="10" id="KW-0812">Transmembrane</keyword>
<keyword evidence="6 8" id="KW-0175">Coiled coil</keyword>
<organism evidence="15 16">
    <name type="scientific">Xylophilus rhododendri</name>
    <dbReference type="NCBI Taxonomy" id="2697032"/>
    <lineage>
        <taxon>Bacteria</taxon>
        <taxon>Pseudomonadati</taxon>
        <taxon>Pseudomonadota</taxon>
        <taxon>Betaproteobacteria</taxon>
        <taxon>Burkholderiales</taxon>
        <taxon>Xylophilus</taxon>
    </lineage>
</organism>
<feature type="transmembrane region" description="Helical" evidence="10">
    <location>
        <begin position="12"/>
        <end position="29"/>
    </location>
</feature>
<dbReference type="AlphaFoldDB" id="A0A857J496"/>
<dbReference type="Pfam" id="PF25876">
    <property type="entry name" value="HH_MFP_RND"/>
    <property type="match status" value="1"/>
</dbReference>
<dbReference type="Gene3D" id="6.10.140.1990">
    <property type="match status" value="1"/>
</dbReference>
<keyword evidence="16" id="KW-1185">Reference proteome</keyword>
<evidence type="ECO:0000256" key="5">
    <source>
        <dbReference type="ARBA" id="ARBA00022519"/>
    </source>
</evidence>
<dbReference type="InterPro" id="IPR030190">
    <property type="entry name" value="MacA_alpha-hairpin_sf"/>
</dbReference>
<evidence type="ECO:0000259" key="14">
    <source>
        <dbReference type="Pfam" id="PF25967"/>
    </source>
</evidence>
<dbReference type="Gene3D" id="2.40.50.100">
    <property type="match status" value="1"/>
</dbReference>
<dbReference type="Pfam" id="PF25967">
    <property type="entry name" value="RND-MFP_C"/>
    <property type="match status" value="1"/>
</dbReference>
<keyword evidence="10" id="KW-1133">Transmembrane helix</keyword>
<dbReference type="Gene3D" id="2.40.420.20">
    <property type="match status" value="1"/>
</dbReference>
<dbReference type="EMBL" id="CP047650">
    <property type="protein sequence ID" value="QHI97872.1"/>
    <property type="molecule type" value="Genomic_DNA"/>
</dbReference>
<evidence type="ECO:0000256" key="8">
    <source>
        <dbReference type="SAM" id="Coils"/>
    </source>
</evidence>
<evidence type="ECO:0000256" key="7">
    <source>
        <dbReference type="ARBA" id="ARBA00023136"/>
    </source>
</evidence>
<dbReference type="KEGG" id="xyk:GT347_07615"/>
<dbReference type="GO" id="GO:1990195">
    <property type="term" value="C:macrolide transmembrane transporter complex"/>
    <property type="evidence" value="ECO:0007669"/>
    <property type="project" value="InterPro"/>
</dbReference>
<evidence type="ECO:0000256" key="6">
    <source>
        <dbReference type="ARBA" id="ARBA00023054"/>
    </source>
</evidence>
<dbReference type="GO" id="GO:0015562">
    <property type="term" value="F:efflux transmembrane transporter activity"/>
    <property type="evidence" value="ECO:0007669"/>
    <property type="project" value="TreeGrafter"/>
</dbReference>
<name>A0A857J496_9BURK</name>
<gene>
    <name evidence="15" type="ORF">GT347_07615</name>
</gene>
<dbReference type="NCBIfam" id="TIGR01730">
    <property type="entry name" value="RND_mfp"/>
    <property type="match status" value="1"/>
</dbReference>
<dbReference type="InterPro" id="IPR058625">
    <property type="entry name" value="MdtA-like_BSH"/>
</dbReference>
<dbReference type="Pfam" id="PF25944">
    <property type="entry name" value="Beta-barrel_RND"/>
    <property type="match status" value="1"/>
</dbReference>
<keyword evidence="5" id="KW-0997">Cell inner membrane</keyword>
<protein>
    <submittedName>
        <fullName evidence="15">Efflux RND transporter periplasmic adaptor subunit</fullName>
    </submittedName>
</protein>
<proteinExistence type="inferred from homology"/>
<keyword evidence="7 10" id="KW-0472">Membrane</keyword>
<evidence type="ECO:0000256" key="4">
    <source>
        <dbReference type="ARBA" id="ARBA00022475"/>
    </source>
</evidence>
<dbReference type="GO" id="GO:0030313">
    <property type="term" value="C:cell envelope"/>
    <property type="evidence" value="ECO:0007669"/>
    <property type="project" value="UniProtKB-SubCell"/>
</dbReference>
<dbReference type="SUPFAM" id="SSF111369">
    <property type="entry name" value="HlyD-like secretion proteins"/>
    <property type="match status" value="1"/>
</dbReference>
<dbReference type="PANTHER" id="PTHR30469:SF33">
    <property type="entry name" value="SLR1207 PROTEIN"/>
    <property type="match status" value="1"/>
</dbReference>
<dbReference type="Gene3D" id="2.40.30.170">
    <property type="match status" value="1"/>
</dbReference>
<sequence length="406" mass="43088">MLSRLASWRKRPIRILFILLVLAAIGWFVRQHFFVPPPPPQYVTAAVTRGDLEDSVLATGTLQAFKQVSVGAQVSGQVKTLAVKLGDPVKKGDLIAEIDSVPQQNTLRNAEAALNSVKAQLAAQQATLLQAQLNFRRQQQLLAGEAGSQLDFETAQATYESAKATAASLTAQIAQAGITADTARVNLGYTRIVAPIDGQVVAIVTQQGQTVNANQTTPTIVKVAQLDTVTVKSQISEADVVKVKPGQKVYFTILGEPDNRYYATLRTVEPAPDSILTDTTTSSSTSTTTSTTAVYYNGLFDVANPEGKLRISMTAQVSIVRGEAKNALTIPTSALGPRGPDGGYRVRVVGADGTAQPRQVKTGINNNVSVQVTEGLAEGDRVVLGDASARDPAQTMRRGPGGPPRM</sequence>
<evidence type="ECO:0000256" key="9">
    <source>
        <dbReference type="SAM" id="MobiDB-lite"/>
    </source>
</evidence>
<feature type="region of interest" description="Disordered" evidence="9">
    <location>
        <begin position="382"/>
        <end position="406"/>
    </location>
</feature>
<dbReference type="InterPro" id="IPR006143">
    <property type="entry name" value="RND_pump_MFP"/>
</dbReference>
<feature type="domain" description="Multidrug resistance protein MdtA-like alpha-helical hairpin" evidence="11">
    <location>
        <begin position="114"/>
        <end position="190"/>
    </location>
</feature>
<keyword evidence="3" id="KW-0813">Transport</keyword>
<keyword evidence="4" id="KW-1003">Cell membrane</keyword>
<evidence type="ECO:0000259" key="11">
    <source>
        <dbReference type="Pfam" id="PF25876"/>
    </source>
</evidence>
<feature type="coiled-coil region" evidence="8">
    <location>
        <begin position="107"/>
        <end position="134"/>
    </location>
</feature>
<evidence type="ECO:0000259" key="12">
    <source>
        <dbReference type="Pfam" id="PF25917"/>
    </source>
</evidence>
<evidence type="ECO:0000256" key="3">
    <source>
        <dbReference type="ARBA" id="ARBA00022448"/>
    </source>
</evidence>
<dbReference type="Pfam" id="PF25917">
    <property type="entry name" value="BSH_RND"/>
    <property type="match status" value="1"/>
</dbReference>
<feature type="domain" description="Multidrug resistance protein MdtA-like barrel-sandwich hybrid" evidence="12">
    <location>
        <begin position="67"/>
        <end position="221"/>
    </location>
</feature>